<dbReference type="InterPro" id="IPR012349">
    <property type="entry name" value="Split_barrel_FMN-bd"/>
</dbReference>
<sequence>MPTSPRLSSAAEDFLAENHLCTFTTLRPDGSPHVTPVRFTWDGEEGLARVMTAVTRRKARNVLTTPAGRASLCQTVGPRWITLEGTATVHDDPLRVQEGIRRYAKRYWTPPPEPPGLVVIEIQVDRVLGLL</sequence>
<dbReference type="GO" id="GO:0005829">
    <property type="term" value="C:cytosol"/>
    <property type="evidence" value="ECO:0007669"/>
    <property type="project" value="TreeGrafter"/>
</dbReference>
<proteinExistence type="predicted"/>
<keyword evidence="1" id="KW-0560">Oxidoreductase</keyword>
<gene>
    <name evidence="3" type="ORF">OG477_24440</name>
</gene>
<dbReference type="PANTHER" id="PTHR35176">
    <property type="entry name" value="HEME OXYGENASE HI_0854-RELATED"/>
    <property type="match status" value="1"/>
</dbReference>
<feature type="domain" description="Pyridoxamine 5'-phosphate oxidase N-terminal" evidence="2">
    <location>
        <begin position="9"/>
        <end position="128"/>
    </location>
</feature>
<dbReference type="GO" id="GO:0070967">
    <property type="term" value="F:coenzyme F420 binding"/>
    <property type="evidence" value="ECO:0007669"/>
    <property type="project" value="TreeGrafter"/>
</dbReference>
<dbReference type="EMBL" id="CP108140">
    <property type="protein sequence ID" value="WTP88313.1"/>
    <property type="molecule type" value="Genomic_DNA"/>
</dbReference>
<reference evidence="3" key="1">
    <citation type="submission" date="2022-10" db="EMBL/GenBank/DDBJ databases">
        <title>The complete genomes of actinobacterial strains from the NBC collection.</title>
        <authorList>
            <person name="Joergensen T.S."/>
            <person name="Alvarez Arevalo M."/>
            <person name="Sterndorff E.B."/>
            <person name="Faurdal D."/>
            <person name="Vuksanovic O."/>
            <person name="Mourched A.-S."/>
            <person name="Charusanti P."/>
            <person name="Shaw S."/>
            <person name="Blin K."/>
            <person name="Weber T."/>
        </authorList>
    </citation>
    <scope>NUCLEOTIDE SEQUENCE</scope>
    <source>
        <strain evidence="3">NBC 00180</strain>
    </source>
</reference>
<dbReference type="InterPro" id="IPR011576">
    <property type="entry name" value="Pyridox_Oxase_N"/>
</dbReference>
<evidence type="ECO:0000313" key="3">
    <source>
        <dbReference type="EMBL" id="WTP88313.1"/>
    </source>
</evidence>
<evidence type="ECO:0000259" key="2">
    <source>
        <dbReference type="Pfam" id="PF01243"/>
    </source>
</evidence>
<dbReference type="InterPro" id="IPR019920">
    <property type="entry name" value="F420-binding_dom_put"/>
</dbReference>
<dbReference type="InterPro" id="IPR052019">
    <property type="entry name" value="F420H2_bilvrd_red/Heme_oxyg"/>
</dbReference>
<dbReference type="GO" id="GO:0016627">
    <property type="term" value="F:oxidoreductase activity, acting on the CH-CH group of donors"/>
    <property type="evidence" value="ECO:0007669"/>
    <property type="project" value="TreeGrafter"/>
</dbReference>
<name>A0AAU1HZR1_9ACTN</name>
<dbReference type="PANTHER" id="PTHR35176:SF1">
    <property type="entry name" value="F420H(2)-DEPENDENT BILIVERDIN REDUCTASE"/>
    <property type="match status" value="1"/>
</dbReference>
<dbReference type="AlphaFoldDB" id="A0AAU1HZR1"/>
<dbReference type="Gene3D" id="2.30.110.10">
    <property type="entry name" value="Electron Transport, Fmn-binding Protein, Chain A"/>
    <property type="match status" value="1"/>
</dbReference>
<dbReference type="Pfam" id="PF01243">
    <property type="entry name" value="PNPOx_N"/>
    <property type="match status" value="1"/>
</dbReference>
<dbReference type="NCBIfam" id="TIGR03618">
    <property type="entry name" value="Rv1155_F420"/>
    <property type="match status" value="1"/>
</dbReference>
<protein>
    <submittedName>
        <fullName evidence="3">PPOX class F420-dependent oxidoreductase</fullName>
    </submittedName>
</protein>
<dbReference type="SUPFAM" id="SSF50475">
    <property type="entry name" value="FMN-binding split barrel"/>
    <property type="match status" value="1"/>
</dbReference>
<evidence type="ECO:0000256" key="1">
    <source>
        <dbReference type="ARBA" id="ARBA00023002"/>
    </source>
</evidence>
<accession>A0AAU1HZR1</accession>
<organism evidence="3">
    <name type="scientific">Streptomyces sp. NBC_00180</name>
    <dbReference type="NCBI Taxonomy" id="2903632"/>
    <lineage>
        <taxon>Bacteria</taxon>
        <taxon>Bacillati</taxon>
        <taxon>Actinomycetota</taxon>
        <taxon>Actinomycetes</taxon>
        <taxon>Kitasatosporales</taxon>
        <taxon>Streptomycetaceae</taxon>
        <taxon>Streptomyces</taxon>
    </lineage>
</organism>